<dbReference type="OrthoDB" id="10629556at2759"/>
<dbReference type="Proteomes" id="UP000504638">
    <property type="component" value="Unplaced"/>
</dbReference>
<reference evidence="2 4" key="1">
    <citation type="submission" date="2020-01" db="EMBL/GenBank/DDBJ databases">
        <authorList>
            <consortium name="DOE Joint Genome Institute"/>
            <person name="Haridas S."/>
            <person name="Albert R."/>
            <person name="Binder M."/>
            <person name="Bloem J."/>
            <person name="Labutti K."/>
            <person name="Salamov A."/>
            <person name="Andreopoulos B."/>
            <person name="Baker S.E."/>
            <person name="Barry K."/>
            <person name="Bills G."/>
            <person name="Bluhm B.H."/>
            <person name="Cannon C."/>
            <person name="Castanera R."/>
            <person name="Culley D.E."/>
            <person name="Daum C."/>
            <person name="Ezra D."/>
            <person name="Gonzalez J.B."/>
            <person name="Henrissat B."/>
            <person name="Kuo A."/>
            <person name="Liang C."/>
            <person name="Lipzen A."/>
            <person name="Lutzoni F."/>
            <person name="Magnuson J."/>
            <person name="Mondo S."/>
            <person name="Nolan M."/>
            <person name="Ohm R."/>
            <person name="Pangilinan J."/>
            <person name="Park H.-J."/>
            <person name="Ramirez L."/>
            <person name="Alfaro M."/>
            <person name="Sun H."/>
            <person name="Tritt A."/>
            <person name="Yoshinaga Y."/>
            <person name="Zwiers L.-H."/>
            <person name="Turgeon B.G."/>
            <person name="Goodwin S.B."/>
            <person name="Spatafora J.W."/>
            <person name="Crous P.W."/>
            <person name="Grigoriev I.V."/>
        </authorList>
    </citation>
    <scope>NUCLEOTIDE SEQUENCE</scope>
    <source>
        <strain evidence="2 4">CBS 781.70</strain>
    </source>
</reference>
<dbReference type="EMBL" id="ML975162">
    <property type="protein sequence ID" value="KAF1811162.1"/>
    <property type="molecule type" value="Genomic_DNA"/>
</dbReference>
<keyword evidence="3" id="KW-1185">Reference proteome</keyword>
<evidence type="ECO:0000313" key="3">
    <source>
        <dbReference type="Proteomes" id="UP000504638"/>
    </source>
</evidence>
<dbReference type="GeneID" id="54421921"/>
<keyword evidence="1" id="KW-0732">Signal</keyword>
<evidence type="ECO:0000313" key="2">
    <source>
        <dbReference type="EMBL" id="KAF1811162.1"/>
    </source>
</evidence>
<proteinExistence type="predicted"/>
<feature type="chain" id="PRO_5044631716" evidence="1">
    <location>
        <begin position="19"/>
        <end position="78"/>
    </location>
</feature>
<dbReference type="AlphaFoldDB" id="A0A6G1FZL3"/>
<protein>
    <submittedName>
        <fullName evidence="2 4">Uncharacterized protein</fullName>
    </submittedName>
</protein>
<gene>
    <name evidence="2 4" type="ORF">P152DRAFT_474783</name>
</gene>
<evidence type="ECO:0000313" key="4">
    <source>
        <dbReference type="RefSeq" id="XP_033532793.1"/>
    </source>
</evidence>
<feature type="signal peptide" evidence="1">
    <location>
        <begin position="1"/>
        <end position="18"/>
    </location>
</feature>
<reference evidence="4" key="2">
    <citation type="submission" date="2020-04" db="EMBL/GenBank/DDBJ databases">
        <authorList>
            <consortium name="NCBI Genome Project"/>
        </authorList>
    </citation>
    <scope>NUCLEOTIDE SEQUENCE</scope>
    <source>
        <strain evidence="4">CBS 781.70</strain>
    </source>
</reference>
<dbReference type="RefSeq" id="XP_033532793.1">
    <property type="nucleotide sequence ID" value="XM_033681351.1"/>
</dbReference>
<accession>A0A6G1FZL3</accession>
<sequence>MRSSILMSIFTLLAFGYAAPVSDAVSARSDTQPVKSTVDGGVVPFNSKRAVEDIVVRAPSDTAPVQSTPEGGVVPFNS</sequence>
<organism evidence="2">
    <name type="scientific">Eremomyces bilateralis CBS 781.70</name>
    <dbReference type="NCBI Taxonomy" id="1392243"/>
    <lineage>
        <taxon>Eukaryota</taxon>
        <taxon>Fungi</taxon>
        <taxon>Dikarya</taxon>
        <taxon>Ascomycota</taxon>
        <taxon>Pezizomycotina</taxon>
        <taxon>Dothideomycetes</taxon>
        <taxon>Dothideomycetes incertae sedis</taxon>
        <taxon>Eremomycetales</taxon>
        <taxon>Eremomycetaceae</taxon>
        <taxon>Eremomyces</taxon>
    </lineage>
</organism>
<evidence type="ECO:0000256" key="1">
    <source>
        <dbReference type="SAM" id="SignalP"/>
    </source>
</evidence>
<name>A0A6G1FZL3_9PEZI</name>
<reference evidence="4" key="3">
    <citation type="submission" date="2025-04" db="UniProtKB">
        <authorList>
            <consortium name="RefSeq"/>
        </authorList>
    </citation>
    <scope>IDENTIFICATION</scope>
    <source>
        <strain evidence="4">CBS 781.70</strain>
    </source>
</reference>